<dbReference type="Proteomes" id="UP001179121">
    <property type="component" value="Chromosome"/>
</dbReference>
<evidence type="ECO:0000256" key="1">
    <source>
        <dbReference type="SAM" id="MobiDB-lite"/>
    </source>
</evidence>
<gene>
    <name evidence="2" type="ORF">DNFV4_02254</name>
</gene>
<protein>
    <submittedName>
        <fullName evidence="2">Uncharacterized protein</fullName>
    </submittedName>
</protein>
<evidence type="ECO:0000313" key="3">
    <source>
        <dbReference type="Proteomes" id="UP001179121"/>
    </source>
</evidence>
<name>A0AA86T7N6_9BACT</name>
<reference evidence="2" key="1">
    <citation type="submission" date="2022-10" db="EMBL/GenBank/DDBJ databases">
        <authorList>
            <person name="Koch H."/>
        </authorList>
    </citation>
    <scope>NUCLEOTIDE SEQUENCE</scope>
    <source>
        <strain evidence="2">DNF</strain>
    </source>
</reference>
<keyword evidence="3" id="KW-1185">Reference proteome</keyword>
<proteinExistence type="predicted"/>
<dbReference type="KEGG" id="nti:DNFV4_02254"/>
<dbReference type="EMBL" id="OX365700">
    <property type="protein sequence ID" value="CAI4031833.1"/>
    <property type="molecule type" value="Genomic_DNA"/>
</dbReference>
<sequence>MAKRRTPTQSQRRRSDGARPVTSSDDVLRRLNRLEQQMHRLSELIREHAEDADRLVRIVAEDRNLIRRELLRRHQAQVRARDFLRRVPAKLGLDH</sequence>
<feature type="region of interest" description="Disordered" evidence="1">
    <location>
        <begin position="1"/>
        <end position="29"/>
    </location>
</feature>
<evidence type="ECO:0000313" key="2">
    <source>
        <dbReference type="EMBL" id="CAI4031833.1"/>
    </source>
</evidence>
<dbReference type="RefSeq" id="WP_289268594.1">
    <property type="nucleotide sequence ID" value="NZ_OX365700.1"/>
</dbReference>
<accession>A0AA86T7N6</accession>
<organism evidence="2 3">
    <name type="scientific">Nitrospira tepida</name>
    <dbReference type="NCBI Taxonomy" id="2973512"/>
    <lineage>
        <taxon>Bacteria</taxon>
        <taxon>Pseudomonadati</taxon>
        <taxon>Nitrospirota</taxon>
        <taxon>Nitrospiria</taxon>
        <taxon>Nitrospirales</taxon>
        <taxon>Nitrospiraceae</taxon>
        <taxon>Nitrospira</taxon>
    </lineage>
</organism>
<dbReference type="AlphaFoldDB" id="A0AA86T7N6"/>